<sequence>MIAIINTGCANINSVRFAFERLGVTPEVITEPAQLRHFERAILPGVGHAKVAMERLKQGGWQQAIAEYQRPLMGICLGMQLLCEHTNEGDVPCLGMIPGNVELLEVGDLTSPHMGWNNLAKIKPHPLTQGLDETQQVYFVHSYAHTINNATLVEGEYGNKFSAIVAKDNYAGMQFHPERSAKVGAKLLQNFIDWQLA</sequence>
<dbReference type="SUPFAM" id="SSF52317">
    <property type="entry name" value="Class I glutamine amidotransferase-like"/>
    <property type="match status" value="1"/>
</dbReference>
<reference evidence="15 16" key="1">
    <citation type="submission" date="2016-09" db="EMBL/GenBank/DDBJ databases">
        <title>Pseudoalteromonas amylolytica sp. nov., isolated from the surface seawater.</title>
        <authorList>
            <person name="Wu Y.-H."/>
            <person name="Cheng H."/>
            <person name="Jin X.-B."/>
            <person name="Wang C.-S."/>
            <person name="Xu X.-W."/>
        </authorList>
    </citation>
    <scope>NUCLEOTIDE SEQUENCE [LARGE SCALE GENOMIC DNA]</scope>
    <source>
        <strain evidence="15 16">JW1</strain>
    </source>
</reference>
<name>A0A1S1N0F8_9GAMM</name>
<evidence type="ECO:0000256" key="2">
    <source>
        <dbReference type="ARBA" id="ARBA00005091"/>
    </source>
</evidence>
<dbReference type="OrthoDB" id="9807137at2"/>
<comment type="subcellular location">
    <subcellularLocation>
        <location evidence="1 12">Cytoplasm</location>
    </subcellularLocation>
</comment>
<evidence type="ECO:0000256" key="10">
    <source>
        <dbReference type="ARBA" id="ARBA00047838"/>
    </source>
</evidence>
<dbReference type="Proteomes" id="UP000179786">
    <property type="component" value="Unassembled WGS sequence"/>
</dbReference>
<protein>
    <recommendedName>
        <fullName evidence="12">Imidazole glycerol phosphate synthase subunit HisH</fullName>
        <ecNumber evidence="12">4.3.2.10</ecNumber>
    </recommendedName>
    <alternativeName>
        <fullName evidence="12">IGP synthase glutaminase subunit</fullName>
        <ecNumber evidence="12">3.5.1.2</ecNumber>
    </alternativeName>
    <alternativeName>
        <fullName evidence="12">IGP synthase subunit HisH</fullName>
    </alternativeName>
    <alternativeName>
        <fullName evidence="12">ImGP synthase subunit HisH</fullName>
        <shortName evidence="12">IGPS subunit HisH</shortName>
    </alternativeName>
</protein>
<evidence type="ECO:0000256" key="5">
    <source>
        <dbReference type="ARBA" id="ARBA00022605"/>
    </source>
</evidence>
<evidence type="ECO:0000256" key="4">
    <source>
        <dbReference type="ARBA" id="ARBA00022490"/>
    </source>
</evidence>
<dbReference type="PANTHER" id="PTHR42701">
    <property type="entry name" value="IMIDAZOLE GLYCEROL PHOSPHATE SYNTHASE SUBUNIT HISH"/>
    <property type="match status" value="1"/>
</dbReference>
<dbReference type="HAMAP" id="MF_00278">
    <property type="entry name" value="HisH"/>
    <property type="match status" value="1"/>
</dbReference>
<keyword evidence="6 12" id="KW-0378">Hydrolase</keyword>
<gene>
    <name evidence="12" type="primary">hisH</name>
    <name evidence="15" type="ORF">BET10_02710</name>
</gene>
<dbReference type="PANTHER" id="PTHR42701:SF1">
    <property type="entry name" value="IMIDAZOLE GLYCEROL PHOSPHATE SYNTHASE SUBUNIT HISH"/>
    <property type="match status" value="1"/>
</dbReference>
<dbReference type="GO" id="GO:0000107">
    <property type="term" value="F:imidazoleglycerol-phosphate synthase activity"/>
    <property type="evidence" value="ECO:0007669"/>
    <property type="project" value="UniProtKB-UniRule"/>
</dbReference>
<dbReference type="PROSITE" id="PS51273">
    <property type="entry name" value="GATASE_TYPE_1"/>
    <property type="match status" value="1"/>
</dbReference>
<accession>A0A1S1N0F8</accession>
<dbReference type="FunFam" id="3.40.50.880:FF:000009">
    <property type="entry name" value="Imidazole glycerol phosphate synthase subunit HisH"/>
    <property type="match status" value="1"/>
</dbReference>
<evidence type="ECO:0000313" key="16">
    <source>
        <dbReference type="Proteomes" id="UP000179786"/>
    </source>
</evidence>
<evidence type="ECO:0000256" key="9">
    <source>
        <dbReference type="ARBA" id="ARBA00023239"/>
    </source>
</evidence>
<keyword evidence="16" id="KW-1185">Reference proteome</keyword>
<comment type="pathway">
    <text evidence="2 12">Amino-acid biosynthesis; L-histidine biosynthesis; L-histidine from 5-phospho-alpha-D-ribose 1-diphosphate: step 5/9.</text>
</comment>
<comment type="subunit">
    <text evidence="3 12">Heterodimer of HisH and HisF.</text>
</comment>
<proteinExistence type="inferred from homology"/>
<feature type="domain" description="Glutamine amidotransferase" evidence="14">
    <location>
        <begin position="18"/>
        <end position="191"/>
    </location>
</feature>
<dbReference type="GO" id="GO:0000105">
    <property type="term" value="P:L-histidine biosynthetic process"/>
    <property type="evidence" value="ECO:0007669"/>
    <property type="project" value="UniProtKB-UniRule"/>
</dbReference>
<evidence type="ECO:0000256" key="3">
    <source>
        <dbReference type="ARBA" id="ARBA00011152"/>
    </source>
</evidence>
<organism evidence="15 16">
    <name type="scientific">Pseudoalteromonas amylolytica</name>
    <dbReference type="NCBI Taxonomy" id="1859457"/>
    <lineage>
        <taxon>Bacteria</taxon>
        <taxon>Pseudomonadati</taxon>
        <taxon>Pseudomonadota</taxon>
        <taxon>Gammaproteobacteria</taxon>
        <taxon>Alteromonadales</taxon>
        <taxon>Pseudoalteromonadaceae</taxon>
        <taxon>Pseudoalteromonas</taxon>
    </lineage>
</organism>
<evidence type="ECO:0000256" key="1">
    <source>
        <dbReference type="ARBA" id="ARBA00004496"/>
    </source>
</evidence>
<dbReference type="UniPathway" id="UPA00031">
    <property type="reaction ID" value="UER00010"/>
</dbReference>
<keyword evidence="4 12" id="KW-0963">Cytoplasm</keyword>
<dbReference type="GO" id="GO:0005737">
    <property type="term" value="C:cytoplasm"/>
    <property type="evidence" value="ECO:0007669"/>
    <property type="project" value="UniProtKB-SubCell"/>
</dbReference>
<keyword evidence="7 12" id="KW-0315">Glutamine amidotransferase</keyword>
<feature type="active site" description="Nucleophile" evidence="12 13">
    <location>
        <position position="76"/>
    </location>
</feature>
<dbReference type="EC" id="4.3.2.10" evidence="12"/>
<comment type="function">
    <text evidence="12">IGPS catalyzes the conversion of PRFAR and glutamine to IGP, AICAR and glutamate. The HisH subunit catalyzes the hydrolysis of glutamine to glutamate and ammonia as part of the synthesis of IGP and AICAR. The resulting ammonia molecule is channeled to the active site of HisF.</text>
</comment>
<keyword evidence="8 12" id="KW-0368">Histidine biosynthesis</keyword>
<dbReference type="RefSeq" id="WP_070982944.1">
    <property type="nucleotide sequence ID" value="NZ_MKJU01000005.1"/>
</dbReference>
<evidence type="ECO:0000313" key="15">
    <source>
        <dbReference type="EMBL" id="OHU92939.1"/>
    </source>
</evidence>
<evidence type="ECO:0000256" key="7">
    <source>
        <dbReference type="ARBA" id="ARBA00022962"/>
    </source>
</evidence>
<feature type="active site" evidence="12 13">
    <location>
        <position position="176"/>
    </location>
</feature>
<keyword evidence="9 12" id="KW-0456">Lyase</keyword>
<dbReference type="STRING" id="1859457.BET10_02710"/>
<comment type="catalytic activity">
    <reaction evidence="10 12">
        <text>5-[(5-phospho-1-deoxy-D-ribulos-1-ylimino)methylamino]-1-(5-phospho-beta-D-ribosyl)imidazole-4-carboxamide + L-glutamine = D-erythro-1-(imidazol-4-yl)glycerol 3-phosphate + 5-amino-1-(5-phospho-beta-D-ribosyl)imidazole-4-carboxamide + L-glutamate + H(+)</text>
        <dbReference type="Rhea" id="RHEA:24793"/>
        <dbReference type="ChEBI" id="CHEBI:15378"/>
        <dbReference type="ChEBI" id="CHEBI:29985"/>
        <dbReference type="ChEBI" id="CHEBI:58278"/>
        <dbReference type="ChEBI" id="CHEBI:58359"/>
        <dbReference type="ChEBI" id="CHEBI:58475"/>
        <dbReference type="ChEBI" id="CHEBI:58525"/>
        <dbReference type="EC" id="4.3.2.10"/>
    </reaction>
</comment>
<evidence type="ECO:0000256" key="11">
    <source>
        <dbReference type="ARBA" id="ARBA00049534"/>
    </source>
</evidence>
<dbReference type="GO" id="GO:0016829">
    <property type="term" value="F:lyase activity"/>
    <property type="evidence" value="ECO:0007669"/>
    <property type="project" value="UniProtKB-KW"/>
</dbReference>
<dbReference type="InterPro" id="IPR029062">
    <property type="entry name" value="Class_I_gatase-like"/>
</dbReference>
<dbReference type="InterPro" id="IPR017926">
    <property type="entry name" value="GATASE"/>
</dbReference>
<dbReference type="CDD" id="cd01748">
    <property type="entry name" value="GATase1_IGP_Synthase"/>
    <property type="match status" value="1"/>
</dbReference>
<evidence type="ECO:0000256" key="6">
    <source>
        <dbReference type="ARBA" id="ARBA00022801"/>
    </source>
</evidence>
<dbReference type="Pfam" id="PF00117">
    <property type="entry name" value="GATase"/>
    <property type="match status" value="1"/>
</dbReference>
<keyword evidence="5 12" id="KW-0028">Amino-acid biosynthesis</keyword>
<evidence type="ECO:0000259" key="14">
    <source>
        <dbReference type="Pfam" id="PF00117"/>
    </source>
</evidence>
<dbReference type="AlphaFoldDB" id="A0A1S1N0F8"/>
<dbReference type="Gene3D" id="3.40.50.880">
    <property type="match status" value="1"/>
</dbReference>
<evidence type="ECO:0000256" key="8">
    <source>
        <dbReference type="ARBA" id="ARBA00023102"/>
    </source>
</evidence>
<dbReference type="InterPro" id="IPR010139">
    <property type="entry name" value="Imidazole-glycPsynth_HisH"/>
</dbReference>
<comment type="catalytic activity">
    <reaction evidence="11 12">
        <text>L-glutamine + H2O = L-glutamate + NH4(+)</text>
        <dbReference type="Rhea" id="RHEA:15889"/>
        <dbReference type="ChEBI" id="CHEBI:15377"/>
        <dbReference type="ChEBI" id="CHEBI:28938"/>
        <dbReference type="ChEBI" id="CHEBI:29985"/>
        <dbReference type="ChEBI" id="CHEBI:58359"/>
        <dbReference type="EC" id="3.5.1.2"/>
    </reaction>
</comment>
<dbReference type="GO" id="GO:0004359">
    <property type="term" value="F:glutaminase activity"/>
    <property type="evidence" value="ECO:0007669"/>
    <property type="project" value="UniProtKB-EC"/>
</dbReference>
<evidence type="ECO:0000256" key="13">
    <source>
        <dbReference type="PIRSR" id="PIRSR000495-1"/>
    </source>
</evidence>
<evidence type="ECO:0000256" key="12">
    <source>
        <dbReference type="HAMAP-Rule" id="MF_00278"/>
    </source>
</evidence>
<comment type="caution">
    <text evidence="15">The sequence shown here is derived from an EMBL/GenBank/DDBJ whole genome shotgun (WGS) entry which is preliminary data.</text>
</comment>
<dbReference type="EC" id="3.5.1.2" evidence="12"/>
<dbReference type="PIRSF" id="PIRSF000495">
    <property type="entry name" value="Amidotransf_hisH"/>
    <property type="match status" value="1"/>
</dbReference>
<dbReference type="EMBL" id="MKJU01000005">
    <property type="protein sequence ID" value="OHU92939.1"/>
    <property type="molecule type" value="Genomic_DNA"/>
</dbReference>
<feature type="active site" evidence="12 13">
    <location>
        <position position="178"/>
    </location>
</feature>
<dbReference type="NCBIfam" id="TIGR01855">
    <property type="entry name" value="IMP_synth_hisH"/>
    <property type="match status" value="1"/>
</dbReference>
<keyword evidence="15" id="KW-0808">Transferase</keyword>